<dbReference type="AlphaFoldDB" id="A0A0F9AG16"/>
<organism evidence="1">
    <name type="scientific">marine sediment metagenome</name>
    <dbReference type="NCBI Taxonomy" id="412755"/>
    <lineage>
        <taxon>unclassified sequences</taxon>
        <taxon>metagenomes</taxon>
        <taxon>ecological metagenomes</taxon>
    </lineage>
</organism>
<protein>
    <recommendedName>
        <fullName evidence="2">Bacteriophage protein gp37</fullName>
    </recommendedName>
</protein>
<evidence type="ECO:0008006" key="2">
    <source>
        <dbReference type="Google" id="ProtNLM"/>
    </source>
</evidence>
<evidence type="ECO:0000313" key="1">
    <source>
        <dbReference type="EMBL" id="KKL08345.1"/>
    </source>
</evidence>
<gene>
    <name evidence="1" type="ORF">LCGC14_2576780</name>
</gene>
<proteinExistence type="predicted"/>
<reference evidence="1" key="1">
    <citation type="journal article" date="2015" name="Nature">
        <title>Complex archaea that bridge the gap between prokaryotes and eukaryotes.</title>
        <authorList>
            <person name="Spang A."/>
            <person name="Saw J.H."/>
            <person name="Jorgensen S.L."/>
            <person name="Zaremba-Niedzwiedzka K."/>
            <person name="Martijn J."/>
            <person name="Lind A.E."/>
            <person name="van Eijk R."/>
            <person name="Schleper C."/>
            <person name="Guy L."/>
            <person name="Ettema T.J."/>
        </authorList>
    </citation>
    <scope>NUCLEOTIDE SEQUENCE</scope>
</reference>
<dbReference type="Pfam" id="PF07505">
    <property type="entry name" value="DUF5131"/>
    <property type="match status" value="1"/>
</dbReference>
<accession>A0A0F9AG16</accession>
<comment type="caution">
    <text evidence="1">The sequence shown here is derived from an EMBL/GenBank/DDBJ whole genome shotgun (WGS) entry which is preliminary data.</text>
</comment>
<sequence length="284" mass="31582">MNRTPRLSKSAIDYLDYVWNFASGCTKGCTACWAKKRAARFHQHYPFGFQPTVYPEALLSPLHLKKASIIGCVFMGDLFDDAIDPQQKVKIETPQRDLAGTAQLRPFVFDVIENCPQHRFLFLTKQPQNLAKWAPFPRNAWVGVSVTDSASYQDACTYLGQIEGGTYPDTHPLPVRFISFEPLLGAIYTPILNPGAPAVNPTGLPFNWVIIGAQTKPTVMPKVEWVKEIVEAADQAGIPVFLKNSLKASLFNPDIMADHPNLLRTSDDHGIISVNVRQEMPTDG</sequence>
<dbReference type="InterPro" id="IPR011101">
    <property type="entry name" value="DUF5131"/>
</dbReference>
<dbReference type="EMBL" id="LAZR01042913">
    <property type="protein sequence ID" value="KKL08345.1"/>
    <property type="molecule type" value="Genomic_DNA"/>
</dbReference>
<name>A0A0F9AG16_9ZZZZ</name>